<evidence type="ECO:0000313" key="4">
    <source>
        <dbReference type="Proteomes" id="UP000319498"/>
    </source>
</evidence>
<dbReference type="OrthoDB" id="2543821at2"/>
<proteinExistence type="predicted"/>
<reference evidence="1 4" key="2">
    <citation type="submission" date="2019-06" db="EMBL/GenBank/DDBJ databases">
        <title>Whole genome shotgun sequence of Brevibacillus formosus NBRC 15716.</title>
        <authorList>
            <person name="Hosoyama A."/>
            <person name="Uohara A."/>
            <person name="Ohji S."/>
            <person name="Ichikawa N."/>
        </authorList>
    </citation>
    <scope>NUCLEOTIDE SEQUENCE [LARGE SCALE GENOMIC DNA]</scope>
    <source>
        <strain evidence="1 4">NBRC 15716</strain>
    </source>
</reference>
<organism evidence="2 3">
    <name type="scientific">Brevibacillus formosus</name>
    <dbReference type="NCBI Taxonomy" id="54913"/>
    <lineage>
        <taxon>Bacteria</taxon>
        <taxon>Bacillati</taxon>
        <taxon>Bacillota</taxon>
        <taxon>Bacilli</taxon>
        <taxon>Bacillales</taxon>
        <taxon>Paenibacillaceae</taxon>
        <taxon>Brevibacillus</taxon>
    </lineage>
</organism>
<dbReference type="EMBL" id="BJOL01000019">
    <property type="protein sequence ID" value="GED59202.1"/>
    <property type="molecule type" value="Genomic_DNA"/>
</dbReference>
<keyword evidence="4" id="KW-1185">Reference proteome</keyword>
<accession>A0A837KF38</accession>
<dbReference type="EMBL" id="LDCN01000022">
    <property type="protein sequence ID" value="KLH95813.1"/>
    <property type="molecule type" value="Genomic_DNA"/>
</dbReference>
<name>A0A837KF38_9BACL</name>
<dbReference type="AlphaFoldDB" id="A0A837KF38"/>
<sequence length="278" mass="32547">MDEKVKYINEFFKHLTQNNDTNEYHTFFALLERIKNNSSLLEYYGKEFVEHMIEILPHIEDKYDRALLIETIMECLDIYTFSQSYLKEIFDEYVLCIAEKAVNVKGMSACLISFLQAGISEKEVIKKLEENLEKEYVISVLSKMYTNYLANSVEAKSTLLKEAQEAYYLSQRSGIIAQFLLLVNPYVQKYAGISQITFLYDSYRGVYEDCWPRGLLPNMKDTLIKSKILSLKEISILEELDSLINMQGKDLDSMEVRKLYDDFFQNKDPFEVIFTLPV</sequence>
<evidence type="ECO:0000313" key="1">
    <source>
        <dbReference type="EMBL" id="GED59202.1"/>
    </source>
</evidence>
<dbReference type="RefSeq" id="WP_047074956.1">
    <property type="nucleotide sequence ID" value="NZ_BJOL01000019.1"/>
</dbReference>
<comment type="caution">
    <text evidence="2">The sequence shown here is derived from an EMBL/GenBank/DDBJ whole genome shotgun (WGS) entry which is preliminary data.</text>
</comment>
<reference evidence="2 3" key="1">
    <citation type="submission" date="2015-05" db="EMBL/GenBank/DDBJ databases">
        <title>Genome sequencing project for genomic taxonomy and phylogenomics of Bacillus-like bacteria.</title>
        <authorList>
            <person name="Liu B."/>
            <person name="Wang J."/>
            <person name="Zhu Y."/>
            <person name="Liu G."/>
            <person name="Chen Q."/>
            <person name="Chen Z."/>
            <person name="Lan J."/>
            <person name="Che J."/>
            <person name="Ge C."/>
            <person name="Shi H."/>
            <person name="Pan Z."/>
            <person name="Liu X."/>
        </authorList>
    </citation>
    <scope>NUCLEOTIDE SEQUENCE [LARGE SCALE GENOMIC DNA]</scope>
    <source>
        <strain evidence="2 3">DSM 9885</strain>
    </source>
</reference>
<dbReference type="Proteomes" id="UP000035218">
    <property type="component" value="Unassembled WGS sequence"/>
</dbReference>
<dbReference type="Proteomes" id="UP000319498">
    <property type="component" value="Unassembled WGS sequence"/>
</dbReference>
<gene>
    <name evidence="2" type="ORF">AA984_28795</name>
    <name evidence="1" type="ORF">BFO01nite_33340</name>
</gene>
<protein>
    <submittedName>
        <fullName evidence="2">Uncharacterized protein</fullName>
    </submittedName>
</protein>
<evidence type="ECO:0000313" key="2">
    <source>
        <dbReference type="EMBL" id="KLH95813.1"/>
    </source>
</evidence>
<dbReference type="GeneID" id="87589044"/>
<evidence type="ECO:0000313" key="3">
    <source>
        <dbReference type="Proteomes" id="UP000035218"/>
    </source>
</evidence>